<protein>
    <submittedName>
        <fullName evidence="1">Uncharacterized protein</fullName>
    </submittedName>
</protein>
<name>A0ABN8EXA1_9BACT</name>
<comment type="caution">
    <text evidence="1">The sequence shown here is derived from an EMBL/GenBank/DDBJ whole genome shotgun (WGS) entry which is preliminary data.</text>
</comment>
<accession>A0ABN8EXA1</accession>
<gene>
    <name evidence="1" type="ORF">EMA8858_03814</name>
</gene>
<reference evidence="1" key="1">
    <citation type="submission" date="2021-12" db="EMBL/GenBank/DDBJ databases">
        <authorList>
            <person name="Rodrigo-Torres L."/>
            <person name="Arahal R. D."/>
            <person name="Lucena T."/>
        </authorList>
    </citation>
    <scope>NUCLEOTIDE SEQUENCE</scope>
    <source>
        <strain evidence="1">CECT 8858</strain>
    </source>
</reference>
<keyword evidence="2" id="KW-1185">Reference proteome</keyword>
<dbReference type="Proteomes" id="UP000837932">
    <property type="component" value="Unassembled WGS sequence"/>
</dbReference>
<organism evidence="1 2">
    <name type="scientific">Emticicia aquatica</name>
    <dbReference type="NCBI Taxonomy" id="1681835"/>
    <lineage>
        <taxon>Bacteria</taxon>
        <taxon>Pseudomonadati</taxon>
        <taxon>Bacteroidota</taxon>
        <taxon>Cytophagia</taxon>
        <taxon>Cytophagales</taxon>
        <taxon>Leadbetterellaceae</taxon>
        <taxon>Emticicia</taxon>
    </lineage>
</organism>
<dbReference type="EMBL" id="CAKLPY010000005">
    <property type="protein sequence ID" value="CAH0997680.1"/>
    <property type="molecule type" value="Genomic_DNA"/>
</dbReference>
<evidence type="ECO:0000313" key="1">
    <source>
        <dbReference type="EMBL" id="CAH0997680.1"/>
    </source>
</evidence>
<evidence type="ECO:0000313" key="2">
    <source>
        <dbReference type="Proteomes" id="UP000837932"/>
    </source>
</evidence>
<sequence>MLLKSNTINKFLRIFCVFLCMKFSSFETVGQQNICLTIKNNPSKNSFGVYAKTNFTQSKFRFSSAQISIVLPTIASNDKLTIHNVSNGNWVEKSKASSPEVDCKRDYIGLWLVDGKYDFIANEETLLFEFSLNKKVLIDEVRLFENKEDPKASELGMKSIDFSNLLIDEDGNHLYKFNYFDSNNSKKNYIDTAQDVELVLNPTIVKNNFNIFLKGVEENDEVSLLVVTERGTTIINTITTNKNIIARVFRVPDDIPSQNLIVRVKVKKTLISKRLVLARE</sequence>
<proteinExistence type="predicted"/>